<dbReference type="GO" id="GO:0046872">
    <property type="term" value="F:metal ion binding"/>
    <property type="evidence" value="ECO:0007669"/>
    <property type="project" value="UniProtKB-KW"/>
</dbReference>
<gene>
    <name evidence="6" type="ORF">GALL_175110</name>
</gene>
<evidence type="ECO:0000256" key="4">
    <source>
        <dbReference type="ARBA" id="ARBA00022801"/>
    </source>
</evidence>
<dbReference type="EMBL" id="MLJW01000095">
    <property type="protein sequence ID" value="OIR00446.1"/>
    <property type="molecule type" value="Genomic_DNA"/>
</dbReference>
<dbReference type="HAMAP" id="MF_00265">
    <property type="entry name" value="VapC_Nob1"/>
    <property type="match status" value="1"/>
</dbReference>
<dbReference type="SUPFAM" id="SSF88723">
    <property type="entry name" value="PIN domain-like"/>
    <property type="match status" value="1"/>
</dbReference>
<keyword evidence="2" id="KW-0540">Nuclease</keyword>
<dbReference type="Pfam" id="PF01850">
    <property type="entry name" value="PIN"/>
    <property type="match status" value="1"/>
</dbReference>
<evidence type="ECO:0000256" key="1">
    <source>
        <dbReference type="ARBA" id="ARBA00022649"/>
    </source>
</evidence>
<dbReference type="InterPro" id="IPR002716">
    <property type="entry name" value="PIN_dom"/>
</dbReference>
<sequence length="139" mass="15042">MSLVLLDTHAWIWLLNGNERIGAKARRAIQRSLAEEAVLVSAISVWEVAMLVSKGRLVLDRDVGEWVHAALSLPGIRLEPISPEVAVASTRLPGAIHSDPADRMIAATARHLGSTLITADQLLLDYGKDGHLKTLQAGR</sequence>
<evidence type="ECO:0000256" key="2">
    <source>
        <dbReference type="ARBA" id="ARBA00022722"/>
    </source>
</evidence>
<dbReference type="EC" id="3.1.-.-" evidence="6"/>
<feature type="domain" description="PIN" evidence="5">
    <location>
        <begin position="4"/>
        <end position="124"/>
    </location>
</feature>
<dbReference type="InterPro" id="IPR029060">
    <property type="entry name" value="PIN-like_dom_sf"/>
</dbReference>
<proteinExistence type="inferred from homology"/>
<dbReference type="CDD" id="cd09872">
    <property type="entry name" value="PIN_Sll0205-like"/>
    <property type="match status" value="1"/>
</dbReference>
<dbReference type="PANTHER" id="PTHR36173:SF1">
    <property type="entry name" value="RIBONUCLEASE VAPC22"/>
    <property type="match status" value="1"/>
</dbReference>
<organism evidence="6">
    <name type="scientific">mine drainage metagenome</name>
    <dbReference type="NCBI Taxonomy" id="410659"/>
    <lineage>
        <taxon>unclassified sequences</taxon>
        <taxon>metagenomes</taxon>
        <taxon>ecological metagenomes</taxon>
    </lineage>
</organism>
<keyword evidence="1" id="KW-1277">Toxin-antitoxin system</keyword>
<dbReference type="InterPro" id="IPR041705">
    <property type="entry name" value="PIN_Sll0205"/>
</dbReference>
<dbReference type="Gene3D" id="3.40.50.1010">
    <property type="entry name" value="5'-nuclease"/>
    <property type="match status" value="1"/>
</dbReference>
<evidence type="ECO:0000259" key="5">
    <source>
        <dbReference type="Pfam" id="PF01850"/>
    </source>
</evidence>
<name>A0A1J5SK10_9ZZZZ</name>
<accession>A0A1J5SK10</accession>
<dbReference type="InterPro" id="IPR052919">
    <property type="entry name" value="TA_system_RNase"/>
</dbReference>
<reference evidence="6" key="1">
    <citation type="submission" date="2016-10" db="EMBL/GenBank/DDBJ databases">
        <title>Sequence of Gallionella enrichment culture.</title>
        <authorList>
            <person name="Poehlein A."/>
            <person name="Muehling M."/>
            <person name="Daniel R."/>
        </authorList>
    </citation>
    <scope>NUCLEOTIDE SEQUENCE</scope>
</reference>
<dbReference type="AlphaFoldDB" id="A0A1J5SK10"/>
<dbReference type="InterPro" id="IPR022907">
    <property type="entry name" value="VapC_family"/>
</dbReference>
<keyword evidence="3" id="KW-0479">Metal-binding</keyword>
<keyword evidence="4 6" id="KW-0378">Hydrolase</keyword>
<dbReference type="GO" id="GO:0016787">
    <property type="term" value="F:hydrolase activity"/>
    <property type="evidence" value="ECO:0007669"/>
    <property type="project" value="UniProtKB-KW"/>
</dbReference>
<protein>
    <submittedName>
        <fullName evidence="6">Ribonuclease VapC22</fullName>
        <ecNumber evidence="6">3.1.-.-</ecNumber>
    </submittedName>
</protein>
<evidence type="ECO:0000313" key="6">
    <source>
        <dbReference type="EMBL" id="OIR00446.1"/>
    </source>
</evidence>
<evidence type="ECO:0000256" key="3">
    <source>
        <dbReference type="ARBA" id="ARBA00022723"/>
    </source>
</evidence>
<dbReference type="PANTHER" id="PTHR36173">
    <property type="entry name" value="RIBONUCLEASE VAPC16-RELATED"/>
    <property type="match status" value="1"/>
</dbReference>
<dbReference type="GO" id="GO:0004540">
    <property type="term" value="F:RNA nuclease activity"/>
    <property type="evidence" value="ECO:0007669"/>
    <property type="project" value="InterPro"/>
</dbReference>
<comment type="caution">
    <text evidence="6">The sequence shown here is derived from an EMBL/GenBank/DDBJ whole genome shotgun (WGS) entry which is preliminary data.</text>
</comment>